<gene>
    <name evidence="2" type="ORF">UO65_4129</name>
</gene>
<dbReference type="Proteomes" id="UP000019277">
    <property type="component" value="Unassembled WGS sequence"/>
</dbReference>
<keyword evidence="3" id="KW-1185">Reference proteome</keyword>
<name>W7IV10_9PSEU</name>
<evidence type="ECO:0000256" key="1">
    <source>
        <dbReference type="SAM" id="SignalP"/>
    </source>
</evidence>
<evidence type="ECO:0000313" key="3">
    <source>
        <dbReference type="Proteomes" id="UP000019277"/>
    </source>
</evidence>
<evidence type="ECO:0000313" key="2">
    <source>
        <dbReference type="EMBL" id="EWC60557.1"/>
    </source>
</evidence>
<sequence>MRARPVLLAAAAAALTAACTTTVEGDPTMSGITPTSAAPTPTAKVVTLLPKRLGEPAGIRDDALGLMVSFQFDKIQVDPRCTAKSRTKATNGHFVAITITAETGPNYDGTTLTDLNTADFKVLGPDNTQDTDVRTPAADKCYPTTDRLPVLSKAGKTYRGRIVLDTRFTTGTIVFRPGTLEGNGGWSWGF</sequence>
<proteinExistence type="predicted"/>
<feature type="signal peptide" evidence="1">
    <location>
        <begin position="1"/>
        <end position="25"/>
    </location>
</feature>
<evidence type="ECO:0008006" key="4">
    <source>
        <dbReference type="Google" id="ProtNLM"/>
    </source>
</evidence>
<dbReference type="PROSITE" id="PS51257">
    <property type="entry name" value="PROKAR_LIPOPROTEIN"/>
    <property type="match status" value="1"/>
</dbReference>
<dbReference type="OrthoDB" id="3699666at2"/>
<feature type="chain" id="PRO_5044489816" description="Lipoprotein" evidence="1">
    <location>
        <begin position="26"/>
        <end position="190"/>
    </location>
</feature>
<reference evidence="2 3" key="1">
    <citation type="journal article" date="2014" name="Genome Announc.">
        <title>Draft Genome Sequence of the Antitrypanosomally Active Sponge-Associated Bacterium Actinokineospora sp. Strain EG49.</title>
        <authorList>
            <person name="Harjes J."/>
            <person name="Ryu T."/>
            <person name="Abdelmohsen U.R."/>
            <person name="Moitinho-Silva L."/>
            <person name="Horn H."/>
            <person name="Ravasi T."/>
            <person name="Hentschel U."/>
        </authorList>
    </citation>
    <scope>NUCLEOTIDE SEQUENCE [LARGE SCALE GENOMIC DNA]</scope>
    <source>
        <strain evidence="2 3">EG49</strain>
    </source>
</reference>
<dbReference type="AlphaFoldDB" id="W7IV10"/>
<organism evidence="2 3">
    <name type="scientific">Actinokineospora spheciospongiae</name>
    <dbReference type="NCBI Taxonomy" id="909613"/>
    <lineage>
        <taxon>Bacteria</taxon>
        <taxon>Bacillati</taxon>
        <taxon>Actinomycetota</taxon>
        <taxon>Actinomycetes</taxon>
        <taxon>Pseudonocardiales</taxon>
        <taxon>Pseudonocardiaceae</taxon>
        <taxon>Actinokineospora</taxon>
    </lineage>
</organism>
<dbReference type="eggNOG" id="ENOG5030K54">
    <property type="taxonomic scope" value="Bacteria"/>
</dbReference>
<accession>A0A8E2WUN6</accession>
<dbReference type="RefSeq" id="WP_035285004.1">
    <property type="nucleotide sequence ID" value="NZ_AYXG01000153.1"/>
</dbReference>
<comment type="caution">
    <text evidence="2">The sequence shown here is derived from an EMBL/GenBank/DDBJ whole genome shotgun (WGS) entry which is preliminary data.</text>
</comment>
<accession>W7IV10</accession>
<dbReference type="EMBL" id="AYXG01000153">
    <property type="protein sequence ID" value="EWC60557.1"/>
    <property type="molecule type" value="Genomic_DNA"/>
</dbReference>
<keyword evidence="1" id="KW-0732">Signal</keyword>
<protein>
    <recommendedName>
        <fullName evidence="4">Lipoprotein</fullName>
    </recommendedName>
</protein>